<reference evidence="10 13" key="1">
    <citation type="submission" date="2016-06" db="EMBL/GenBank/DDBJ databases">
        <authorList>
            <person name="Kjaerup R.B."/>
            <person name="Dalgaard T.S."/>
            <person name="Juul-Madsen H.R."/>
        </authorList>
    </citation>
    <scope>NUCLEOTIDE SEQUENCE [LARGE SCALE GENOMIC DNA]</scope>
    <source>
        <strain evidence="10 13">CECT 5115</strain>
    </source>
</reference>
<evidence type="ECO:0000256" key="5">
    <source>
        <dbReference type="ARBA" id="ARBA00022960"/>
    </source>
</evidence>
<reference evidence="11 12" key="2">
    <citation type="submission" date="2016-06" db="EMBL/GenBank/DDBJ databases">
        <authorList>
            <person name="Rodrigo-Torres L."/>
            <person name="Arahal D.R."/>
        </authorList>
    </citation>
    <scope>NUCLEOTIDE SEQUENCE [LARGE SCALE GENOMIC DNA]</scope>
    <source>
        <strain evidence="11 12">CECT 5116</strain>
    </source>
</reference>
<evidence type="ECO:0000256" key="6">
    <source>
        <dbReference type="ARBA" id="ARBA00022989"/>
    </source>
</evidence>
<dbReference type="InterPro" id="IPR007227">
    <property type="entry name" value="Cell_shape_determining_MreD"/>
</dbReference>
<keyword evidence="5 8" id="KW-0133">Cell shape</keyword>
<evidence type="ECO:0000256" key="8">
    <source>
        <dbReference type="PIRNR" id="PIRNR018472"/>
    </source>
</evidence>
<comment type="similarity">
    <text evidence="2 8">Belongs to the MreD family.</text>
</comment>
<gene>
    <name evidence="10" type="primary">mreD</name>
    <name evidence="10" type="ORF">MGA5115_02749</name>
    <name evidence="11" type="ORF">MGA5116_02153</name>
</gene>
<keyword evidence="6 9" id="KW-1133">Transmembrane helix</keyword>
<protein>
    <recommendedName>
        <fullName evidence="8">Rod shape-determining protein MreD</fullName>
    </recommendedName>
</protein>
<comment type="subcellular location">
    <subcellularLocation>
        <location evidence="8">Cell inner membrane</location>
    </subcellularLocation>
    <subcellularLocation>
        <location evidence="1">Cell membrane</location>
        <topology evidence="1">Multi-pass membrane protein</topology>
    </subcellularLocation>
</comment>
<evidence type="ECO:0000313" key="13">
    <source>
        <dbReference type="Proteomes" id="UP000092871"/>
    </source>
</evidence>
<comment type="function">
    <text evidence="8">Involved in formation of the rod shape of the cell. May also contribute to regulation of formation of penicillin-binding proteins.</text>
</comment>
<evidence type="ECO:0000313" key="11">
    <source>
        <dbReference type="EMBL" id="SBT21557.1"/>
    </source>
</evidence>
<dbReference type="OrthoDB" id="6647425at2"/>
<evidence type="ECO:0000256" key="9">
    <source>
        <dbReference type="SAM" id="Phobius"/>
    </source>
</evidence>
<feature type="transmembrane region" description="Helical" evidence="9">
    <location>
        <begin position="99"/>
        <end position="116"/>
    </location>
</feature>
<dbReference type="Proteomes" id="UP000092840">
    <property type="component" value="Unassembled WGS sequence"/>
</dbReference>
<proteinExistence type="inferred from homology"/>
<keyword evidence="3 8" id="KW-1003">Cell membrane</keyword>
<dbReference type="RefSeq" id="WP_067037509.1">
    <property type="nucleotide sequence ID" value="NZ_FLRA01000023.1"/>
</dbReference>
<dbReference type="PIRSF" id="PIRSF018472">
    <property type="entry name" value="MreD_proteobac"/>
    <property type="match status" value="1"/>
</dbReference>
<name>A0A1C3JTX3_9GAMM</name>
<keyword evidence="8" id="KW-0997">Cell inner membrane</keyword>
<keyword evidence="12" id="KW-1185">Reference proteome</keyword>
<evidence type="ECO:0000313" key="10">
    <source>
        <dbReference type="EMBL" id="SBT18602.1"/>
    </source>
</evidence>
<keyword evidence="7 8" id="KW-0472">Membrane</keyword>
<feature type="transmembrane region" description="Helical" evidence="9">
    <location>
        <begin position="33"/>
        <end position="61"/>
    </location>
</feature>
<dbReference type="EMBL" id="FLRB01000013">
    <property type="protein sequence ID" value="SBT21557.1"/>
    <property type="molecule type" value="Genomic_DNA"/>
</dbReference>
<dbReference type="GO" id="GO:0008360">
    <property type="term" value="P:regulation of cell shape"/>
    <property type="evidence" value="ECO:0007669"/>
    <property type="project" value="UniProtKB-UniRule"/>
</dbReference>
<dbReference type="Pfam" id="PF04093">
    <property type="entry name" value="MreD"/>
    <property type="match status" value="1"/>
</dbReference>
<evidence type="ECO:0000256" key="3">
    <source>
        <dbReference type="ARBA" id="ARBA00022475"/>
    </source>
</evidence>
<dbReference type="InterPro" id="IPR026034">
    <property type="entry name" value="MreD_proteobac"/>
</dbReference>
<sequence>MKSTIVFVLTFILALMLEGLVFPSDLVWYKPEWTLLVILYWVIALPFKVGVGIAWFLGLLVDLLQGGVIGQHSLTYVVVTAACASLYKRLRMYRRWQQSIFIFLLISINQLVGFWIDHYTGDADPTLMIFMPALVSAILWPWLFVLLRSIRRLYSIQ</sequence>
<dbReference type="PANTHER" id="PTHR37484">
    <property type="entry name" value="ROD SHAPE-DETERMINING PROTEIN MRED"/>
    <property type="match status" value="1"/>
</dbReference>
<dbReference type="AlphaFoldDB" id="A0A1C3JTX3"/>
<accession>A0A1C3JTX3</accession>
<dbReference type="Proteomes" id="UP000092871">
    <property type="component" value="Unassembled WGS sequence"/>
</dbReference>
<dbReference type="GO" id="GO:0005886">
    <property type="term" value="C:plasma membrane"/>
    <property type="evidence" value="ECO:0007669"/>
    <property type="project" value="UniProtKB-SubCell"/>
</dbReference>
<evidence type="ECO:0000313" key="12">
    <source>
        <dbReference type="Proteomes" id="UP000092840"/>
    </source>
</evidence>
<evidence type="ECO:0000256" key="1">
    <source>
        <dbReference type="ARBA" id="ARBA00004651"/>
    </source>
</evidence>
<dbReference type="PANTHER" id="PTHR37484:SF1">
    <property type="entry name" value="ROD SHAPE-DETERMINING PROTEIN MRED"/>
    <property type="match status" value="1"/>
</dbReference>
<dbReference type="NCBIfam" id="TIGR03426">
    <property type="entry name" value="shape_MreD"/>
    <property type="match status" value="1"/>
</dbReference>
<keyword evidence="4 9" id="KW-0812">Transmembrane</keyword>
<feature type="transmembrane region" description="Helical" evidence="9">
    <location>
        <begin position="128"/>
        <end position="147"/>
    </location>
</feature>
<evidence type="ECO:0000256" key="2">
    <source>
        <dbReference type="ARBA" id="ARBA00007776"/>
    </source>
</evidence>
<dbReference type="EMBL" id="FLRA01000023">
    <property type="protein sequence ID" value="SBT18602.1"/>
    <property type="molecule type" value="Genomic_DNA"/>
</dbReference>
<organism evidence="10 13">
    <name type="scientific">Marinomonas gallaica</name>
    <dbReference type="NCBI Taxonomy" id="1806667"/>
    <lineage>
        <taxon>Bacteria</taxon>
        <taxon>Pseudomonadati</taxon>
        <taxon>Pseudomonadota</taxon>
        <taxon>Gammaproteobacteria</taxon>
        <taxon>Oceanospirillales</taxon>
        <taxon>Oceanospirillaceae</taxon>
        <taxon>Marinomonas</taxon>
    </lineage>
</organism>
<evidence type="ECO:0000256" key="7">
    <source>
        <dbReference type="ARBA" id="ARBA00023136"/>
    </source>
</evidence>
<evidence type="ECO:0000256" key="4">
    <source>
        <dbReference type="ARBA" id="ARBA00022692"/>
    </source>
</evidence>